<dbReference type="AlphaFoldDB" id="A0AAE0PKM5"/>
<sequence length="164" mass="17936">MRPRNGKLCGLWITVATASTAKYLTPLATGIRGGCGAYLACTFGRGLLRWLAPPRCSTSWDQLAVLQGGHLRASTCPSPVTHSHLTIQLHIRSEAGYLHSSGLSDTTELAAYAPHNHYTLLLRMTTSPRRHWRIQRLSQKGDVIDAWAPPLLPQDGLNITVSSQ</sequence>
<keyword evidence="1" id="KW-0732">Signal</keyword>
<feature type="chain" id="PRO_5042019361" evidence="1">
    <location>
        <begin position="22"/>
        <end position="164"/>
    </location>
</feature>
<evidence type="ECO:0000256" key="1">
    <source>
        <dbReference type="SAM" id="SignalP"/>
    </source>
</evidence>
<dbReference type="Proteomes" id="UP001281003">
    <property type="component" value="Unassembled WGS sequence"/>
</dbReference>
<gene>
    <name evidence="2" type="ORF">B0T20DRAFT_122691</name>
</gene>
<reference evidence="2" key="1">
    <citation type="journal article" date="2023" name="Mol. Phylogenet. Evol.">
        <title>Genome-scale phylogeny and comparative genomics of the fungal order Sordariales.</title>
        <authorList>
            <person name="Hensen N."/>
            <person name="Bonometti L."/>
            <person name="Westerberg I."/>
            <person name="Brannstrom I.O."/>
            <person name="Guillou S."/>
            <person name="Cros-Aarteil S."/>
            <person name="Calhoun S."/>
            <person name="Haridas S."/>
            <person name="Kuo A."/>
            <person name="Mondo S."/>
            <person name="Pangilinan J."/>
            <person name="Riley R."/>
            <person name="LaButti K."/>
            <person name="Andreopoulos B."/>
            <person name="Lipzen A."/>
            <person name="Chen C."/>
            <person name="Yan M."/>
            <person name="Daum C."/>
            <person name="Ng V."/>
            <person name="Clum A."/>
            <person name="Steindorff A."/>
            <person name="Ohm R.A."/>
            <person name="Martin F."/>
            <person name="Silar P."/>
            <person name="Natvig D.O."/>
            <person name="Lalanne C."/>
            <person name="Gautier V."/>
            <person name="Ament-Velasquez S.L."/>
            <person name="Kruys A."/>
            <person name="Hutchinson M.I."/>
            <person name="Powell A.J."/>
            <person name="Barry K."/>
            <person name="Miller A.N."/>
            <person name="Grigoriev I.V."/>
            <person name="Debuchy R."/>
            <person name="Gladieux P."/>
            <person name="Hiltunen Thoren M."/>
            <person name="Johannesson H."/>
        </authorList>
    </citation>
    <scope>NUCLEOTIDE SEQUENCE</scope>
    <source>
        <strain evidence="2">FGSC 1904</strain>
    </source>
</reference>
<evidence type="ECO:0000313" key="2">
    <source>
        <dbReference type="EMBL" id="KAK3401788.1"/>
    </source>
</evidence>
<protein>
    <submittedName>
        <fullName evidence="2">Uncharacterized protein</fullName>
    </submittedName>
</protein>
<name>A0AAE0PKM5_SORBR</name>
<organism evidence="2 3">
    <name type="scientific">Sordaria brevicollis</name>
    <dbReference type="NCBI Taxonomy" id="83679"/>
    <lineage>
        <taxon>Eukaryota</taxon>
        <taxon>Fungi</taxon>
        <taxon>Dikarya</taxon>
        <taxon>Ascomycota</taxon>
        <taxon>Pezizomycotina</taxon>
        <taxon>Sordariomycetes</taxon>
        <taxon>Sordariomycetidae</taxon>
        <taxon>Sordariales</taxon>
        <taxon>Sordariaceae</taxon>
        <taxon>Sordaria</taxon>
    </lineage>
</organism>
<dbReference type="EMBL" id="JAUTDP010000002">
    <property type="protein sequence ID" value="KAK3401788.1"/>
    <property type="molecule type" value="Genomic_DNA"/>
</dbReference>
<proteinExistence type="predicted"/>
<feature type="signal peptide" evidence="1">
    <location>
        <begin position="1"/>
        <end position="21"/>
    </location>
</feature>
<accession>A0AAE0PKM5</accession>
<keyword evidence="3" id="KW-1185">Reference proteome</keyword>
<evidence type="ECO:0000313" key="3">
    <source>
        <dbReference type="Proteomes" id="UP001281003"/>
    </source>
</evidence>
<comment type="caution">
    <text evidence="2">The sequence shown here is derived from an EMBL/GenBank/DDBJ whole genome shotgun (WGS) entry which is preliminary data.</text>
</comment>
<reference evidence="2" key="2">
    <citation type="submission" date="2023-07" db="EMBL/GenBank/DDBJ databases">
        <authorList>
            <consortium name="Lawrence Berkeley National Laboratory"/>
            <person name="Haridas S."/>
            <person name="Hensen N."/>
            <person name="Bonometti L."/>
            <person name="Westerberg I."/>
            <person name="Brannstrom I.O."/>
            <person name="Guillou S."/>
            <person name="Cros-Aarteil S."/>
            <person name="Calhoun S."/>
            <person name="Kuo A."/>
            <person name="Mondo S."/>
            <person name="Pangilinan J."/>
            <person name="Riley R."/>
            <person name="LaButti K."/>
            <person name="Andreopoulos B."/>
            <person name="Lipzen A."/>
            <person name="Chen C."/>
            <person name="Yanf M."/>
            <person name="Daum C."/>
            <person name="Ng V."/>
            <person name="Clum A."/>
            <person name="Steindorff A."/>
            <person name="Ohm R."/>
            <person name="Martin F."/>
            <person name="Silar P."/>
            <person name="Natvig D."/>
            <person name="Lalanne C."/>
            <person name="Gautier V."/>
            <person name="Ament-velasquez S.L."/>
            <person name="Kruys A."/>
            <person name="Hutchinson M.I."/>
            <person name="Powell A.J."/>
            <person name="Barry K."/>
            <person name="Miller A.N."/>
            <person name="Grigoriev I.V."/>
            <person name="Debuchy R."/>
            <person name="Gladieux P."/>
            <person name="Thoren M.H."/>
            <person name="Johannesson H."/>
        </authorList>
    </citation>
    <scope>NUCLEOTIDE SEQUENCE</scope>
    <source>
        <strain evidence="2">FGSC 1904</strain>
    </source>
</reference>